<dbReference type="SUPFAM" id="SSF54637">
    <property type="entry name" value="Thioesterase/thiol ester dehydrase-isomerase"/>
    <property type="match status" value="1"/>
</dbReference>
<dbReference type="Gene3D" id="3.10.129.10">
    <property type="entry name" value="Hotdog Thioesterase"/>
    <property type="match status" value="1"/>
</dbReference>
<dbReference type="Pfam" id="PF13279">
    <property type="entry name" value="4HBT_2"/>
    <property type="match status" value="1"/>
</dbReference>
<proteinExistence type="predicted"/>
<protein>
    <submittedName>
        <fullName evidence="1">Thioesterase</fullName>
    </submittedName>
</protein>
<keyword evidence="2" id="KW-1185">Reference proteome</keyword>
<reference evidence="1 2" key="2">
    <citation type="submission" date="2015-02" db="EMBL/GenBank/DDBJ databases">
        <title>The complete genome of Sphingomonas hengshuiensis sp. WHSC-8 isolated from soil of Hengshui Lake.</title>
        <authorList>
            <person name="Wei S."/>
            <person name="Guo J."/>
            <person name="Su C."/>
            <person name="Wu R."/>
            <person name="Zhang Z."/>
            <person name="Liang K."/>
            <person name="Li H."/>
            <person name="Wang T."/>
            <person name="Liu H."/>
            <person name="Zhang C."/>
            <person name="Li Z."/>
            <person name="Wang Q."/>
            <person name="Meng J."/>
        </authorList>
    </citation>
    <scope>NUCLEOTIDE SEQUENCE [LARGE SCALE GENOMIC DNA]</scope>
    <source>
        <strain evidence="1 2">WHSC-8</strain>
    </source>
</reference>
<dbReference type="InterPro" id="IPR029069">
    <property type="entry name" value="HotDog_dom_sf"/>
</dbReference>
<sequence>MEYRTSMKVRFAHCDPAGIVFYPRYFEMLNSVVEDWFAEELGADFASLHLDRHLGVPTVRLETEFSAPSRLGDILDAALSVQKVGTSSCAVRVVFASGGEQRLAVSLVLVAIDMRTGKSQPWPADLREALAAAGAPA</sequence>
<evidence type="ECO:0000313" key="2">
    <source>
        <dbReference type="Proteomes" id="UP000032300"/>
    </source>
</evidence>
<evidence type="ECO:0000313" key="1">
    <source>
        <dbReference type="EMBL" id="AJP70799.1"/>
    </source>
</evidence>
<dbReference type="AlphaFoldDB" id="A0A7U5CUN6"/>
<dbReference type="Proteomes" id="UP000032300">
    <property type="component" value="Chromosome"/>
</dbReference>
<dbReference type="KEGG" id="sphi:TS85_01650"/>
<dbReference type="RefSeq" id="WP_044330046.1">
    <property type="nucleotide sequence ID" value="NZ_CP010836.1"/>
</dbReference>
<reference evidence="1 2" key="1">
    <citation type="journal article" date="2015" name="Int. J. Syst. Evol. Microbiol.">
        <title>Sphingomonas hengshuiensis sp. nov., isolated from lake wetland.</title>
        <authorList>
            <person name="Wei S."/>
            <person name="Wang T."/>
            <person name="Liu H."/>
            <person name="Zhang C."/>
            <person name="Guo J."/>
            <person name="Wang Q."/>
            <person name="Liang K."/>
            <person name="Zhang Z."/>
        </authorList>
    </citation>
    <scope>NUCLEOTIDE SEQUENCE [LARGE SCALE GENOMIC DNA]</scope>
    <source>
        <strain evidence="1 2">WHSC-8</strain>
    </source>
</reference>
<name>A0A7U5CUN6_9SPHN</name>
<organism evidence="1 2">
    <name type="scientific">Sphingomonas hengshuiensis</name>
    <dbReference type="NCBI Taxonomy" id="1609977"/>
    <lineage>
        <taxon>Bacteria</taxon>
        <taxon>Pseudomonadati</taxon>
        <taxon>Pseudomonadota</taxon>
        <taxon>Alphaproteobacteria</taxon>
        <taxon>Sphingomonadales</taxon>
        <taxon>Sphingomonadaceae</taxon>
        <taxon>Sphingomonas</taxon>
    </lineage>
</organism>
<accession>A0A7U5CUN6</accession>
<dbReference type="CDD" id="cd00586">
    <property type="entry name" value="4HBT"/>
    <property type="match status" value="1"/>
</dbReference>
<dbReference type="OrthoDB" id="7204167at2"/>
<gene>
    <name evidence="1" type="ORF">TS85_01650</name>
</gene>
<dbReference type="EMBL" id="CP010836">
    <property type="protein sequence ID" value="AJP70799.1"/>
    <property type="molecule type" value="Genomic_DNA"/>
</dbReference>